<proteinExistence type="predicted"/>
<dbReference type="EMBL" id="JBHLTG010000004">
    <property type="protein sequence ID" value="MFC0679505.1"/>
    <property type="molecule type" value="Genomic_DNA"/>
</dbReference>
<evidence type="ECO:0000313" key="2">
    <source>
        <dbReference type="Proteomes" id="UP001589896"/>
    </source>
</evidence>
<organism evidence="1 2">
    <name type="scientific">Lysobacter korlensis</name>
    <dbReference type="NCBI Taxonomy" id="553636"/>
    <lineage>
        <taxon>Bacteria</taxon>
        <taxon>Pseudomonadati</taxon>
        <taxon>Pseudomonadota</taxon>
        <taxon>Gammaproteobacteria</taxon>
        <taxon>Lysobacterales</taxon>
        <taxon>Lysobacteraceae</taxon>
        <taxon>Lysobacter</taxon>
    </lineage>
</organism>
<accession>A0ABV6RR96</accession>
<reference evidence="1 2" key="1">
    <citation type="submission" date="2024-09" db="EMBL/GenBank/DDBJ databases">
        <authorList>
            <person name="Sun Q."/>
            <person name="Mori K."/>
        </authorList>
    </citation>
    <scope>NUCLEOTIDE SEQUENCE [LARGE SCALE GENOMIC DNA]</scope>
    <source>
        <strain evidence="1 2">KCTC 23076</strain>
    </source>
</reference>
<gene>
    <name evidence="1" type="ORF">ACFFGH_16835</name>
</gene>
<comment type="caution">
    <text evidence="1">The sequence shown here is derived from an EMBL/GenBank/DDBJ whole genome shotgun (WGS) entry which is preliminary data.</text>
</comment>
<dbReference type="RefSeq" id="WP_386670374.1">
    <property type="nucleotide sequence ID" value="NZ_JBHLTG010000004.1"/>
</dbReference>
<sequence length="114" mass="12256">MATRYYITLPDGSRARGSDPAFSFTSVGADGFAEQLQAALREDALFERWRATQEDPDEVDPSLGATDPGATVTGAQDDLHIDLVVTTTIPGNVLKHRLRLLAGSGWSLHDVTSV</sequence>
<protein>
    <submittedName>
        <fullName evidence="1">Uncharacterized protein</fullName>
    </submittedName>
</protein>
<evidence type="ECO:0000313" key="1">
    <source>
        <dbReference type="EMBL" id="MFC0679505.1"/>
    </source>
</evidence>
<keyword evidence="2" id="KW-1185">Reference proteome</keyword>
<name>A0ABV6RR96_9GAMM</name>
<dbReference type="Proteomes" id="UP001589896">
    <property type="component" value="Unassembled WGS sequence"/>
</dbReference>